<dbReference type="AlphaFoldDB" id="A0AAV6H1S1"/>
<accession>A0AAV6H1S1</accession>
<dbReference type="InterPro" id="IPR013783">
    <property type="entry name" value="Ig-like_fold"/>
</dbReference>
<gene>
    <name evidence="2" type="ORF">AALO_G00084240</name>
</gene>
<dbReference type="GO" id="GO:0016020">
    <property type="term" value="C:membrane"/>
    <property type="evidence" value="ECO:0007669"/>
    <property type="project" value="InterPro"/>
</dbReference>
<feature type="transmembrane region" description="Helical" evidence="1">
    <location>
        <begin position="208"/>
        <end position="229"/>
    </location>
</feature>
<comment type="caution">
    <text evidence="2">The sequence shown here is derived from an EMBL/GenBank/DDBJ whole genome shotgun (WGS) entry which is preliminary data.</text>
</comment>
<dbReference type="GO" id="GO:0002250">
    <property type="term" value="P:adaptive immune response"/>
    <property type="evidence" value="ECO:0007669"/>
    <property type="project" value="InterPro"/>
</dbReference>
<keyword evidence="3" id="KW-1185">Reference proteome</keyword>
<evidence type="ECO:0000256" key="1">
    <source>
        <dbReference type="SAM" id="Phobius"/>
    </source>
</evidence>
<protein>
    <submittedName>
        <fullName evidence="2">Uncharacterized protein</fullName>
    </submittedName>
</protein>
<name>A0AAV6H1S1_9TELE</name>
<dbReference type="EMBL" id="JADWDJ010000006">
    <property type="protein sequence ID" value="KAG5280037.1"/>
    <property type="molecule type" value="Genomic_DNA"/>
</dbReference>
<reference evidence="2" key="1">
    <citation type="submission" date="2020-10" db="EMBL/GenBank/DDBJ databases">
        <title>Chromosome-scale genome assembly of the Allis shad, Alosa alosa.</title>
        <authorList>
            <person name="Margot Z."/>
            <person name="Christophe K."/>
            <person name="Cabau C."/>
            <person name="Louis A."/>
            <person name="Berthelot C."/>
            <person name="Parey E."/>
            <person name="Roest Crollius H."/>
            <person name="Montfort J."/>
            <person name="Robinson-Rechavi M."/>
            <person name="Bucao C."/>
            <person name="Bouchez O."/>
            <person name="Gislard M."/>
            <person name="Lluch J."/>
            <person name="Milhes M."/>
            <person name="Lampietro C."/>
            <person name="Lopez Roques C."/>
            <person name="Donnadieu C."/>
            <person name="Braasch I."/>
            <person name="Desvignes T."/>
            <person name="Postlethwait J."/>
            <person name="Bobe J."/>
            <person name="Guiguen Y."/>
        </authorList>
    </citation>
    <scope>NUCLEOTIDE SEQUENCE</scope>
    <source>
        <strain evidence="2">M-15738</strain>
        <tissue evidence="2">Blood</tissue>
    </source>
</reference>
<evidence type="ECO:0000313" key="2">
    <source>
        <dbReference type="EMBL" id="KAG5280037.1"/>
    </source>
</evidence>
<dbReference type="GO" id="GO:0038023">
    <property type="term" value="F:signaling receptor activity"/>
    <property type="evidence" value="ECO:0007669"/>
    <property type="project" value="InterPro"/>
</dbReference>
<dbReference type="PANTHER" id="PTHR15343">
    <property type="entry name" value="CD7"/>
    <property type="match status" value="1"/>
</dbReference>
<dbReference type="PANTHER" id="PTHR15343:SF1">
    <property type="entry name" value="CD7 ANTIGEN-LIKE"/>
    <property type="match status" value="1"/>
</dbReference>
<evidence type="ECO:0000313" key="3">
    <source>
        <dbReference type="Proteomes" id="UP000823561"/>
    </source>
</evidence>
<dbReference type="InterPro" id="IPR039090">
    <property type="entry name" value="CD7"/>
</dbReference>
<keyword evidence="1" id="KW-0472">Membrane</keyword>
<proteinExistence type="predicted"/>
<sequence>MVRNVLKALELHEQALLKQAMPWNWQRQSLEGCSGQAEATDQQTAFQHSLLAGQSRECRHYSRVTPEAGIQGLLTDFFASKEVLYIQTTEGESVTIYSEPEERRGQLIEFYLEHTATQPKRQVIFLSENGVKESQSYTGRVQTSGIASFPINVNISQLRRTDTGLYTSRFINKGSSSNQDVEGSTQLFLYVKGADEDGPCQCSRYTSLLYAISAAVALLSLLLTGFCLMQHSKQRPSSKPPPPMNDIYEVMSIGQQGNLVTQNGQQMATQQEDMNIYATPNLTPVQENQYANPQTLRPSLQTQTSVL</sequence>
<organism evidence="2 3">
    <name type="scientific">Alosa alosa</name>
    <name type="common">allis shad</name>
    <dbReference type="NCBI Taxonomy" id="278164"/>
    <lineage>
        <taxon>Eukaryota</taxon>
        <taxon>Metazoa</taxon>
        <taxon>Chordata</taxon>
        <taxon>Craniata</taxon>
        <taxon>Vertebrata</taxon>
        <taxon>Euteleostomi</taxon>
        <taxon>Actinopterygii</taxon>
        <taxon>Neopterygii</taxon>
        <taxon>Teleostei</taxon>
        <taxon>Clupei</taxon>
        <taxon>Clupeiformes</taxon>
        <taxon>Clupeoidei</taxon>
        <taxon>Clupeidae</taxon>
        <taxon>Alosa</taxon>
    </lineage>
</organism>
<dbReference type="Proteomes" id="UP000823561">
    <property type="component" value="Chromosome 6"/>
</dbReference>
<dbReference type="Gene3D" id="2.60.40.10">
    <property type="entry name" value="Immunoglobulins"/>
    <property type="match status" value="1"/>
</dbReference>
<keyword evidence="1" id="KW-0812">Transmembrane</keyword>
<keyword evidence="1" id="KW-1133">Transmembrane helix</keyword>